<evidence type="ECO:0000256" key="1">
    <source>
        <dbReference type="PROSITE-ProRule" id="PRU00409"/>
    </source>
</evidence>
<protein>
    <submittedName>
        <fullName evidence="3">Predicted ATP-dependent carboligase, ATP-grasp superfamily</fullName>
    </submittedName>
</protein>
<keyword evidence="3" id="KW-0436">Ligase</keyword>
<dbReference type="Gene3D" id="3.30.470.20">
    <property type="entry name" value="ATP-grasp fold, B domain"/>
    <property type="match status" value="1"/>
</dbReference>
<dbReference type="PROSITE" id="PS50975">
    <property type="entry name" value="ATP_GRASP"/>
    <property type="match status" value="1"/>
</dbReference>
<dbReference type="AlphaFoldDB" id="A0A1H7CUF9"/>
<gene>
    <name evidence="3" type="ORF">SAMN05192539_102464</name>
</gene>
<dbReference type="GO" id="GO:0046872">
    <property type="term" value="F:metal ion binding"/>
    <property type="evidence" value="ECO:0007669"/>
    <property type="project" value="InterPro"/>
</dbReference>
<evidence type="ECO:0000313" key="4">
    <source>
        <dbReference type="Proteomes" id="UP000198866"/>
    </source>
</evidence>
<dbReference type="SUPFAM" id="SSF56059">
    <property type="entry name" value="Glutathione synthetase ATP-binding domain-like"/>
    <property type="match status" value="1"/>
</dbReference>
<dbReference type="Proteomes" id="UP000198866">
    <property type="component" value="Unassembled WGS sequence"/>
</dbReference>
<dbReference type="GO" id="GO:0005524">
    <property type="term" value="F:ATP binding"/>
    <property type="evidence" value="ECO:0007669"/>
    <property type="project" value="UniProtKB-UniRule"/>
</dbReference>
<name>A0A1H7CUF9_9BURK</name>
<dbReference type="Pfam" id="PF02655">
    <property type="entry name" value="ATP-grasp_3"/>
    <property type="match status" value="1"/>
</dbReference>
<accession>A0A1H7CUF9</accession>
<dbReference type="InterPro" id="IPR011761">
    <property type="entry name" value="ATP-grasp"/>
</dbReference>
<proteinExistence type="predicted"/>
<dbReference type="GO" id="GO:0016874">
    <property type="term" value="F:ligase activity"/>
    <property type="evidence" value="ECO:0007669"/>
    <property type="project" value="UniProtKB-KW"/>
</dbReference>
<keyword evidence="1" id="KW-0067">ATP-binding</keyword>
<organism evidence="3 4">
    <name type="scientific">Paraburkholderia diazotrophica</name>
    <dbReference type="NCBI Taxonomy" id="667676"/>
    <lineage>
        <taxon>Bacteria</taxon>
        <taxon>Pseudomonadati</taxon>
        <taxon>Pseudomonadota</taxon>
        <taxon>Betaproteobacteria</taxon>
        <taxon>Burkholderiales</taxon>
        <taxon>Burkholderiaceae</taxon>
        <taxon>Paraburkholderia</taxon>
    </lineage>
</organism>
<reference evidence="4" key="1">
    <citation type="submission" date="2016-10" db="EMBL/GenBank/DDBJ databases">
        <authorList>
            <person name="Varghese N."/>
            <person name="Submissions S."/>
        </authorList>
    </citation>
    <scope>NUCLEOTIDE SEQUENCE [LARGE SCALE GENOMIC DNA]</scope>
    <source>
        <strain evidence="4">LMG 26031</strain>
    </source>
</reference>
<evidence type="ECO:0000259" key="2">
    <source>
        <dbReference type="PROSITE" id="PS50975"/>
    </source>
</evidence>
<dbReference type="EMBL" id="FNYE01000024">
    <property type="protein sequence ID" value="SEJ93136.1"/>
    <property type="molecule type" value="Genomic_DNA"/>
</dbReference>
<evidence type="ECO:0000313" key="3">
    <source>
        <dbReference type="EMBL" id="SEJ93136.1"/>
    </source>
</evidence>
<feature type="domain" description="ATP-grasp" evidence="2">
    <location>
        <begin position="239"/>
        <end position="315"/>
    </location>
</feature>
<sequence length="429" mass="46065">MMYTTAGHFAEPRARPGEGAPFVAVAGLSARMLAQSAAHAGYQVVALDLFGDRDTRLYSKLWIDIGGQGLSIDRGKLQAALERVARLPRLLGFVTGSGLEPHIDFLQHALGLTRLPRLIGNDARAAAAVREPRRFFALLDELGIAHPDVAFERPERPEGWLRKQADGCGGTHIRAAASADANADAQANSSGYFQRQSAGLSMSALFIAAQRDASIVGYAEQLCVASGALPYVHAGSLGPIDLPARVTEQIAFAVRSIASRANLRGLHSLDFLLDGDDISVLEVNARPSSTMALYERAARDAWPRGLLAAHIDACLHDRLPGSRMNGPTSAPMNAPISAPSCRVAQQVVFAPEAFTVTRRFSDTLYVDPVCHDIPNAGTRIEAGQPVCTVLVTGDSRASLQRELQRHTQRLLQHIETCLEPAHESVDSHG</sequence>
<dbReference type="InterPro" id="IPR003806">
    <property type="entry name" value="ATP-grasp_PylC-type"/>
</dbReference>
<dbReference type="RefSeq" id="WP_245763394.1">
    <property type="nucleotide sequence ID" value="NZ_FNYE01000024.1"/>
</dbReference>
<dbReference type="STRING" id="667676.SAMN05192539_102464"/>
<dbReference type="PIRSF" id="PIRSF016817">
    <property type="entry name" value="UCP016817_carboligase"/>
    <property type="match status" value="1"/>
</dbReference>
<dbReference type="InterPro" id="IPR016677">
    <property type="entry name" value="UCP016817_carboligase"/>
</dbReference>
<keyword evidence="4" id="KW-1185">Reference proteome</keyword>
<keyword evidence="1" id="KW-0547">Nucleotide-binding</keyword>